<feature type="domain" description="PDZ" evidence="4">
    <location>
        <begin position="10"/>
        <end position="60"/>
    </location>
</feature>
<evidence type="ECO:0000256" key="1">
    <source>
        <dbReference type="ARBA" id="ARBA00004496"/>
    </source>
</evidence>
<dbReference type="InterPro" id="IPR036034">
    <property type="entry name" value="PDZ_sf"/>
</dbReference>
<dbReference type="GO" id="GO:0001725">
    <property type="term" value="C:stress fiber"/>
    <property type="evidence" value="ECO:0007669"/>
    <property type="project" value="TreeGrafter"/>
</dbReference>
<reference evidence="5" key="2">
    <citation type="submission" date="2017-10" db="EMBL/GenBank/DDBJ databases">
        <title>Ladona fulva Genome sequencing and assembly.</title>
        <authorList>
            <person name="Murali S."/>
            <person name="Richards S."/>
            <person name="Bandaranaike D."/>
            <person name="Bellair M."/>
            <person name="Blankenburg K."/>
            <person name="Chao H."/>
            <person name="Dinh H."/>
            <person name="Doddapaneni H."/>
            <person name="Dugan-Rocha S."/>
            <person name="Elkadiri S."/>
            <person name="Gnanaolivu R."/>
            <person name="Hernandez B."/>
            <person name="Skinner E."/>
            <person name="Javaid M."/>
            <person name="Lee S."/>
            <person name="Li M."/>
            <person name="Ming W."/>
            <person name="Munidasa M."/>
            <person name="Muniz J."/>
            <person name="Nguyen L."/>
            <person name="Hughes D."/>
            <person name="Osuji N."/>
            <person name="Pu L.-L."/>
            <person name="Puazo M."/>
            <person name="Qu C."/>
            <person name="Quiroz J."/>
            <person name="Raj R."/>
            <person name="Weissenberger G."/>
            <person name="Xin Y."/>
            <person name="Zou X."/>
            <person name="Han Y."/>
            <person name="Worley K."/>
            <person name="Muzny D."/>
            <person name="Gibbs R."/>
        </authorList>
    </citation>
    <scope>NUCLEOTIDE SEQUENCE</scope>
    <source>
        <strain evidence="5">Sampled in the wild</strain>
    </source>
</reference>
<evidence type="ECO:0000256" key="2">
    <source>
        <dbReference type="ARBA" id="ARBA00022490"/>
    </source>
</evidence>
<dbReference type="Gene3D" id="2.30.42.10">
    <property type="match status" value="1"/>
</dbReference>
<dbReference type="PANTHER" id="PTHR24214:SF38">
    <property type="entry name" value="PDZ AND LIM DOMAIN PROTEIN ZASP-RELATED"/>
    <property type="match status" value="1"/>
</dbReference>
<evidence type="ECO:0000256" key="3">
    <source>
        <dbReference type="ARBA" id="ARBA00023038"/>
    </source>
</evidence>
<dbReference type="GO" id="GO:0030018">
    <property type="term" value="C:Z disc"/>
    <property type="evidence" value="ECO:0007669"/>
    <property type="project" value="TreeGrafter"/>
</dbReference>
<keyword evidence="6" id="KW-1185">Reference proteome</keyword>
<keyword evidence="3" id="KW-0862">Zinc</keyword>
<dbReference type="InterPro" id="IPR001478">
    <property type="entry name" value="PDZ"/>
</dbReference>
<dbReference type="Pfam" id="PF00595">
    <property type="entry name" value="PDZ"/>
    <property type="match status" value="1"/>
</dbReference>
<dbReference type="GO" id="GO:0003779">
    <property type="term" value="F:actin binding"/>
    <property type="evidence" value="ECO:0007669"/>
    <property type="project" value="TreeGrafter"/>
</dbReference>
<keyword evidence="3" id="KW-0440">LIM domain</keyword>
<proteinExistence type="predicted"/>
<gene>
    <name evidence="5" type="ORF">J437_LFUL006008</name>
</gene>
<name>A0A8K0JZW3_LADFU</name>
<keyword evidence="2" id="KW-0963">Cytoplasm</keyword>
<protein>
    <recommendedName>
        <fullName evidence="4">PDZ domain-containing protein</fullName>
    </recommendedName>
</protein>
<dbReference type="PROSITE" id="PS50106">
    <property type="entry name" value="PDZ"/>
    <property type="match status" value="1"/>
</dbReference>
<dbReference type="InterPro" id="IPR050604">
    <property type="entry name" value="PDZ-LIM_domain"/>
</dbReference>
<dbReference type="GO" id="GO:0051371">
    <property type="term" value="F:muscle alpha-actinin binding"/>
    <property type="evidence" value="ECO:0007669"/>
    <property type="project" value="TreeGrafter"/>
</dbReference>
<dbReference type="GO" id="GO:0061061">
    <property type="term" value="P:muscle structure development"/>
    <property type="evidence" value="ECO:0007669"/>
    <property type="project" value="TreeGrafter"/>
</dbReference>
<dbReference type="SUPFAM" id="SSF50156">
    <property type="entry name" value="PDZ domain-like"/>
    <property type="match status" value="1"/>
</dbReference>
<accession>A0A8K0JZW3</accession>
<evidence type="ECO:0000313" key="6">
    <source>
        <dbReference type="Proteomes" id="UP000792457"/>
    </source>
</evidence>
<dbReference type="AlphaFoldDB" id="A0A8K0JZW3"/>
<comment type="caution">
    <text evidence="5">The sequence shown here is derived from an EMBL/GenBank/DDBJ whole genome shotgun (WGS) entry which is preliminary data.</text>
</comment>
<evidence type="ECO:0000313" key="5">
    <source>
        <dbReference type="EMBL" id="KAG8224997.1"/>
    </source>
</evidence>
<dbReference type="GO" id="GO:0030036">
    <property type="term" value="P:actin cytoskeleton organization"/>
    <property type="evidence" value="ECO:0007669"/>
    <property type="project" value="TreeGrafter"/>
</dbReference>
<sequence length="140" mass="15520">MLDLQYQVAGGSLAEKAGLQAGDALVRVNAVEVFNLRHKEAQDTIVRAGNNFELTVQRRRNERRDVGIKVIPEERKLCYWPSCGLQTEQDSDSSRYQSNNASLDMEYLLFADYLILMRADHLGGAADAMHRGPAIGGAPI</sequence>
<evidence type="ECO:0000259" key="4">
    <source>
        <dbReference type="PROSITE" id="PS50106"/>
    </source>
</evidence>
<dbReference type="GO" id="GO:0031941">
    <property type="term" value="C:filamentous actin"/>
    <property type="evidence" value="ECO:0007669"/>
    <property type="project" value="TreeGrafter"/>
</dbReference>
<comment type="subcellular location">
    <subcellularLocation>
        <location evidence="1">Cytoplasm</location>
    </subcellularLocation>
</comment>
<dbReference type="PANTHER" id="PTHR24214">
    <property type="entry name" value="PDZ AND LIM DOMAIN PROTEIN ZASP"/>
    <property type="match status" value="1"/>
</dbReference>
<keyword evidence="3" id="KW-0479">Metal-binding</keyword>
<dbReference type="OrthoDB" id="44841at2759"/>
<organism evidence="5 6">
    <name type="scientific">Ladona fulva</name>
    <name type="common">Scarce chaser dragonfly</name>
    <name type="synonym">Libellula fulva</name>
    <dbReference type="NCBI Taxonomy" id="123851"/>
    <lineage>
        <taxon>Eukaryota</taxon>
        <taxon>Metazoa</taxon>
        <taxon>Ecdysozoa</taxon>
        <taxon>Arthropoda</taxon>
        <taxon>Hexapoda</taxon>
        <taxon>Insecta</taxon>
        <taxon>Pterygota</taxon>
        <taxon>Palaeoptera</taxon>
        <taxon>Odonata</taxon>
        <taxon>Epiprocta</taxon>
        <taxon>Anisoptera</taxon>
        <taxon>Libelluloidea</taxon>
        <taxon>Libellulidae</taxon>
        <taxon>Ladona</taxon>
    </lineage>
</organism>
<dbReference type="GO" id="GO:0005912">
    <property type="term" value="C:adherens junction"/>
    <property type="evidence" value="ECO:0007669"/>
    <property type="project" value="TreeGrafter"/>
</dbReference>
<reference evidence="5" key="1">
    <citation type="submission" date="2013-04" db="EMBL/GenBank/DDBJ databases">
        <authorList>
            <person name="Qu J."/>
            <person name="Murali S.C."/>
            <person name="Bandaranaike D."/>
            <person name="Bellair M."/>
            <person name="Blankenburg K."/>
            <person name="Chao H."/>
            <person name="Dinh H."/>
            <person name="Doddapaneni H."/>
            <person name="Downs B."/>
            <person name="Dugan-Rocha S."/>
            <person name="Elkadiri S."/>
            <person name="Gnanaolivu R.D."/>
            <person name="Hernandez B."/>
            <person name="Javaid M."/>
            <person name="Jayaseelan J.C."/>
            <person name="Lee S."/>
            <person name="Li M."/>
            <person name="Ming W."/>
            <person name="Munidasa M."/>
            <person name="Muniz J."/>
            <person name="Nguyen L."/>
            <person name="Ongeri F."/>
            <person name="Osuji N."/>
            <person name="Pu L.-L."/>
            <person name="Puazo M."/>
            <person name="Qu C."/>
            <person name="Quiroz J."/>
            <person name="Raj R."/>
            <person name="Weissenberger G."/>
            <person name="Xin Y."/>
            <person name="Zou X."/>
            <person name="Han Y."/>
            <person name="Richards S."/>
            <person name="Worley K."/>
            <person name="Muzny D."/>
            <person name="Gibbs R."/>
        </authorList>
    </citation>
    <scope>NUCLEOTIDE SEQUENCE</scope>
    <source>
        <strain evidence="5">Sampled in the wild</strain>
    </source>
</reference>
<dbReference type="Proteomes" id="UP000792457">
    <property type="component" value="Unassembled WGS sequence"/>
</dbReference>
<dbReference type="EMBL" id="KZ308221">
    <property type="protein sequence ID" value="KAG8224997.1"/>
    <property type="molecule type" value="Genomic_DNA"/>
</dbReference>